<dbReference type="SUPFAM" id="SSF52540">
    <property type="entry name" value="P-loop containing nucleoside triphosphate hydrolases"/>
    <property type="match status" value="1"/>
</dbReference>
<accession>A0ABQ0G4H0</accession>
<dbReference type="GeneID" id="98173595"/>
<sequence>MSDSAMAAPPALAERDDPKKDQDRPQRGEQSEREETDHLRPARLTDLARLRRRDAMRIGHGVDPCTYEIEAISFKLDGHSIVLLDHPGFDNDRLSDREIIEALAEWLASKRSSRHHQLDGIILLHAVAYNRIGSTQQRYTRLLQNIVNPDTYHSVTIAATRLDEGRAETDTIWSGMRVAGATVVLHRNNQALAHDIIRRFINMSERSDNATPLLRLNSPIRQ</sequence>
<feature type="region of interest" description="Disordered" evidence="1">
    <location>
        <begin position="1"/>
        <end position="44"/>
    </location>
</feature>
<dbReference type="InterPro" id="IPR027417">
    <property type="entry name" value="P-loop_NTPase"/>
</dbReference>
<name>A0ABQ0G4H0_9PEZI</name>
<dbReference type="Proteomes" id="UP001628179">
    <property type="component" value="Unassembled WGS sequence"/>
</dbReference>
<comment type="caution">
    <text evidence="2">The sequence shown here is derived from an EMBL/GenBank/DDBJ whole genome shotgun (WGS) entry which is preliminary data.</text>
</comment>
<reference evidence="2 3" key="1">
    <citation type="submission" date="2024-09" db="EMBL/GenBank/DDBJ databases">
        <title>Itraconazole resistance in Madurella fahalii resulting from another homologue of gene encoding cytochrome P450 14-alpha sterol demethylase (CYP51).</title>
        <authorList>
            <person name="Yoshioka I."/>
            <person name="Fahal A.H."/>
            <person name="Kaneko S."/>
            <person name="Yaguchi T."/>
        </authorList>
    </citation>
    <scope>NUCLEOTIDE SEQUENCE [LARGE SCALE GENOMIC DNA]</scope>
    <source>
        <strain evidence="2 3">IFM 68171</strain>
    </source>
</reference>
<protein>
    <recommendedName>
        <fullName evidence="4">G domain-containing protein</fullName>
    </recommendedName>
</protein>
<evidence type="ECO:0000256" key="1">
    <source>
        <dbReference type="SAM" id="MobiDB-lite"/>
    </source>
</evidence>
<evidence type="ECO:0000313" key="3">
    <source>
        <dbReference type="Proteomes" id="UP001628179"/>
    </source>
</evidence>
<organism evidence="2 3">
    <name type="scientific">Madurella fahalii</name>
    <dbReference type="NCBI Taxonomy" id="1157608"/>
    <lineage>
        <taxon>Eukaryota</taxon>
        <taxon>Fungi</taxon>
        <taxon>Dikarya</taxon>
        <taxon>Ascomycota</taxon>
        <taxon>Pezizomycotina</taxon>
        <taxon>Sordariomycetes</taxon>
        <taxon>Sordariomycetidae</taxon>
        <taxon>Sordariales</taxon>
        <taxon>Sordariales incertae sedis</taxon>
        <taxon>Madurella</taxon>
    </lineage>
</organism>
<gene>
    <name evidence="2" type="ORF">MFIFM68171_02850</name>
</gene>
<proteinExistence type="predicted"/>
<dbReference type="Gene3D" id="3.40.50.300">
    <property type="entry name" value="P-loop containing nucleotide triphosphate hydrolases"/>
    <property type="match status" value="1"/>
</dbReference>
<evidence type="ECO:0000313" key="2">
    <source>
        <dbReference type="EMBL" id="GAB1312640.1"/>
    </source>
</evidence>
<dbReference type="EMBL" id="BAAFSV010000002">
    <property type="protein sequence ID" value="GAB1312640.1"/>
    <property type="molecule type" value="Genomic_DNA"/>
</dbReference>
<evidence type="ECO:0008006" key="4">
    <source>
        <dbReference type="Google" id="ProtNLM"/>
    </source>
</evidence>
<feature type="compositionally biased region" description="Basic and acidic residues" evidence="1">
    <location>
        <begin position="13"/>
        <end position="40"/>
    </location>
</feature>
<keyword evidence="3" id="KW-1185">Reference proteome</keyword>
<dbReference type="RefSeq" id="XP_070914373.1">
    <property type="nucleotide sequence ID" value="XM_071058272.1"/>
</dbReference>